<dbReference type="AlphaFoldDB" id="A0AAV4VJE3"/>
<gene>
    <name evidence="1" type="ORF">CEXT_496331</name>
</gene>
<comment type="caution">
    <text evidence="1">The sequence shown here is derived from an EMBL/GenBank/DDBJ whole genome shotgun (WGS) entry which is preliminary data.</text>
</comment>
<protein>
    <submittedName>
        <fullName evidence="1">Uncharacterized protein</fullName>
    </submittedName>
</protein>
<reference evidence="1 2" key="1">
    <citation type="submission" date="2021-06" db="EMBL/GenBank/DDBJ databases">
        <title>Caerostris extrusa draft genome.</title>
        <authorList>
            <person name="Kono N."/>
            <person name="Arakawa K."/>
        </authorList>
    </citation>
    <scope>NUCLEOTIDE SEQUENCE [LARGE SCALE GENOMIC DNA]</scope>
</reference>
<name>A0AAV4VJE3_CAEEX</name>
<keyword evidence="2" id="KW-1185">Reference proteome</keyword>
<dbReference type="EMBL" id="BPLR01014612">
    <property type="protein sequence ID" value="GIY69959.1"/>
    <property type="molecule type" value="Genomic_DNA"/>
</dbReference>
<organism evidence="1 2">
    <name type="scientific">Caerostris extrusa</name>
    <name type="common">Bark spider</name>
    <name type="synonym">Caerostris bankana</name>
    <dbReference type="NCBI Taxonomy" id="172846"/>
    <lineage>
        <taxon>Eukaryota</taxon>
        <taxon>Metazoa</taxon>
        <taxon>Ecdysozoa</taxon>
        <taxon>Arthropoda</taxon>
        <taxon>Chelicerata</taxon>
        <taxon>Arachnida</taxon>
        <taxon>Araneae</taxon>
        <taxon>Araneomorphae</taxon>
        <taxon>Entelegynae</taxon>
        <taxon>Araneoidea</taxon>
        <taxon>Araneidae</taxon>
        <taxon>Caerostris</taxon>
    </lineage>
</organism>
<evidence type="ECO:0000313" key="2">
    <source>
        <dbReference type="Proteomes" id="UP001054945"/>
    </source>
</evidence>
<proteinExistence type="predicted"/>
<dbReference type="Proteomes" id="UP001054945">
    <property type="component" value="Unassembled WGS sequence"/>
</dbReference>
<sequence>MFQISLAVYSISFHLLENFIFVKQCVKRRSPSRHHDKENLREMHTNQHKTNVPNFLTVYPVPRCTAHAQTVKLSSSITKENRQLFFKFIHTILSDSVKSKAPILGGTNHGVAVDSVWENEID</sequence>
<evidence type="ECO:0000313" key="1">
    <source>
        <dbReference type="EMBL" id="GIY69959.1"/>
    </source>
</evidence>
<accession>A0AAV4VJE3</accession>